<feature type="compositionally biased region" description="Low complexity" evidence="1">
    <location>
        <begin position="158"/>
        <end position="169"/>
    </location>
</feature>
<feature type="compositionally biased region" description="Basic and acidic residues" evidence="1">
    <location>
        <begin position="195"/>
        <end position="204"/>
    </location>
</feature>
<dbReference type="EMBL" id="OX459956">
    <property type="protein sequence ID" value="CAI9161619.1"/>
    <property type="molecule type" value="Genomic_DNA"/>
</dbReference>
<organism evidence="2 3">
    <name type="scientific">Rangifer tarandus platyrhynchus</name>
    <name type="common">Svalbard reindeer</name>
    <dbReference type="NCBI Taxonomy" id="3082113"/>
    <lineage>
        <taxon>Eukaryota</taxon>
        <taxon>Metazoa</taxon>
        <taxon>Chordata</taxon>
        <taxon>Craniata</taxon>
        <taxon>Vertebrata</taxon>
        <taxon>Euteleostomi</taxon>
        <taxon>Mammalia</taxon>
        <taxon>Eutheria</taxon>
        <taxon>Laurasiatheria</taxon>
        <taxon>Artiodactyla</taxon>
        <taxon>Ruminantia</taxon>
        <taxon>Pecora</taxon>
        <taxon>Cervidae</taxon>
        <taxon>Odocoileinae</taxon>
        <taxon>Rangifer</taxon>
    </lineage>
</organism>
<feature type="region of interest" description="Disordered" evidence="1">
    <location>
        <begin position="1"/>
        <end position="41"/>
    </location>
</feature>
<reference evidence="2" key="1">
    <citation type="submission" date="2023-04" db="EMBL/GenBank/DDBJ databases">
        <authorList>
            <consortium name="ELIXIR-Norway"/>
        </authorList>
    </citation>
    <scope>NUCLEOTIDE SEQUENCE [LARGE SCALE GENOMIC DNA]</scope>
</reference>
<evidence type="ECO:0000313" key="3">
    <source>
        <dbReference type="Proteomes" id="UP001176941"/>
    </source>
</evidence>
<feature type="compositionally biased region" description="Low complexity" evidence="1">
    <location>
        <begin position="71"/>
        <end position="81"/>
    </location>
</feature>
<accession>A0ABN8YJH9</accession>
<protein>
    <submittedName>
        <fullName evidence="2">Uncharacterized protein</fullName>
    </submittedName>
</protein>
<evidence type="ECO:0000313" key="2">
    <source>
        <dbReference type="EMBL" id="CAI9161619.1"/>
    </source>
</evidence>
<gene>
    <name evidence="2" type="ORF">MRATA1EN1_LOCUS10581</name>
</gene>
<sequence>MERRWGAAWGDPTESGQEPPRAGPVAANRSSGAHGPGVGGAGSLPLLTLFSVITHNQPTVGSAFKTHPDDGSGLPTPSSRPLSPPHRLPAPTPLMNHPGPYYHELANHSTFMPPAQTAPLNARLLYLLGCPPRAPSHSDSTLRRLKTLSVTDRPPHLTPQSTSTTTTLAEPPPLSWIGAASSTLGPASIQGPPRQPEEPQEDMR</sequence>
<feature type="region of interest" description="Disordered" evidence="1">
    <location>
        <begin position="134"/>
        <end position="204"/>
    </location>
</feature>
<keyword evidence="3" id="KW-1185">Reference proteome</keyword>
<proteinExistence type="predicted"/>
<evidence type="ECO:0000256" key="1">
    <source>
        <dbReference type="SAM" id="MobiDB-lite"/>
    </source>
</evidence>
<dbReference type="Proteomes" id="UP001176941">
    <property type="component" value="Chromosome 20"/>
</dbReference>
<name>A0ABN8YJH9_RANTA</name>
<feature type="region of interest" description="Disordered" evidence="1">
    <location>
        <begin position="60"/>
        <end position="87"/>
    </location>
</feature>